<dbReference type="Proteomes" id="UP000694680">
    <property type="component" value="Chromosome 21"/>
</dbReference>
<dbReference type="AlphaFoldDB" id="A0A8C5I5M7"/>
<dbReference type="Pfam" id="PF00170">
    <property type="entry name" value="bZIP_1"/>
    <property type="match status" value="1"/>
</dbReference>
<dbReference type="InterPro" id="IPR000837">
    <property type="entry name" value="AP-1"/>
</dbReference>
<evidence type="ECO:0000256" key="1">
    <source>
        <dbReference type="ARBA" id="ARBA00023015"/>
    </source>
</evidence>
<dbReference type="InterPro" id="IPR004827">
    <property type="entry name" value="bZIP"/>
</dbReference>
<dbReference type="GO" id="GO:0003677">
    <property type="term" value="F:DNA binding"/>
    <property type="evidence" value="ECO:0007669"/>
    <property type="project" value="UniProtKB-KW"/>
</dbReference>
<dbReference type="GO" id="GO:0003700">
    <property type="term" value="F:DNA-binding transcription factor activity"/>
    <property type="evidence" value="ECO:0007669"/>
    <property type="project" value="InterPro"/>
</dbReference>
<protein>
    <recommendedName>
        <fullName evidence="5">BZIP domain-containing protein</fullName>
    </recommendedName>
</protein>
<evidence type="ECO:0000313" key="6">
    <source>
        <dbReference type="Ensembl" id="ENSGWIP00000055778.1"/>
    </source>
</evidence>
<keyword evidence="1" id="KW-0805">Transcription regulation</keyword>
<evidence type="ECO:0000313" key="7">
    <source>
        <dbReference type="Proteomes" id="UP000694680"/>
    </source>
</evidence>
<dbReference type="PANTHER" id="PTHR23351">
    <property type="entry name" value="FOS TRANSCRIPTION FACTOR-RELATED"/>
    <property type="match status" value="1"/>
</dbReference>
<reference evidence="6" key="1">
    <citation type="submission" date="2020-06" db="EMBL/GenBank/DDBJ databases">
        <authorList>
            <consortium name="Wellcome Sanger Institute Data Sharing"/>
        </authorList>
    </citation>
    <scope>NUCLEOTIDE SEQUENCE [LARGE SCALE GENOMIC DNA]</scope>
</reference>
<proteinExistence type="predicted"/>
<dbReference type="GO" id="GO:0006357">
    <property type="term" value="P:regulation of transcription by RNA polymerase II"/>
    <property type="evidence" value="ECO:0007669"/>
    <property type="project" value="InterPro"/>
</dbReference>
<evidence type="ECO:0000256" key="4">
    <source>
        <dbReference type="SAM" id="MobiDB-lite"/>
    </source>
</evidence>
<dbReference type="SUPFAM" id="SSF57959">
    <property type="entry name" value="Leucine zipper domain"/>
    <property type="match status" value="1"/>
</dbReference>
<accession>A0A8C5I5M7</accession>
<keyword evidence="7" id="KW-1185">Reference proteome</keyword>
<dbReference type="Ensembl" id="ENSGWIT00000060039.1">
    <property type="protein sequence ID" value="ENSGWIP00000055779.1"/>
    <property type="gene ID" value="ENSGWIG00000026495.1"/>
</dbReference>
<dbReference type="SMART" id="SM00338">
    <property type="entry name" value="BRLZ"/>
    <property type="match status" value="1"/>
</dbReference>
<evidence type="ECO:0000259" key="5">
    <source>
        <dbReference type="PROSITE" id="PS50217"/>
    </source>
</evidence>
<dbReference type="PANTHER" id="PTHR23351:SF24">
    <property type="entry name" value="ACTIVATING TRANSCRIPTION FACTOR 3-RELATED"/>
    <property type="match status" value="1"/>
</dbReference>
<reference evidence="6" key="2">
    <citation type="submission" date="2025-05" db="UniProtKB">
        <authorList>
            <consortium name="Ensembl"/>
        </authorList>
    </citation>
    <scope>IDENTIFICATION</scope>
</reference>
<keyword evidence="2" id="KW-0238">DNA-binding</keyword>
<sequence length="144" mass="16592">CLPTWEFTASLATEAHNPYQPVIAQLMAPEAGNSLVDGTSSLRYPGSVAASAPSKQKQNKRGNQRPTEEIPERKKQRLEKNKEAARINRGKQKEHIRTLKDRIAKLTEENNSIREEIKALKQHLQMLRTYKRKRTSLRSNFWDL</sequence>
<organism evidence="6 7">
    <name type="scientific">Gouania willdenowi</name>
    <name type="common">Blunt-snouted clingfish</name>
    <name type="synonym">Lepadogaster willdenowi</name>
    <dbReference type="NCBI Taxonomy" id="441366"/>
    <lineage>
        <taxon>Eukaryota</taxon>
        <taxon>Metazoa</taxon>
        <taxon>Chordata</taxon>
        <taxon>Craniata</taxon>
        <taxon>Vertebrata</taxon>
        <taxon>Euteleostomi</taxon>
        <taxon>Actinopterygii</taxon>
        <taxon>Neopterygii</taxon>
        <taxon>Teleostei</taxon>
        <taxon>Neoteleostei</taxon>
        <taxon>Acanthomorphata</taxon>
        <taxon>Ovalentaria</taxon>
        <taxon>Blenniimorphae</taxon>
        <taxon>Blenniiformes</taxon>
        <taxon>Gobiesocoidei</taxon>
        <taxon>Gobiesocidae</taxon>
        <taxon>Gobiesocinae</taxon>
        <taxon>Gouania</taxon>
    </lineage>
</organism>
<feature type="domain" description="BZIP" evidence="5">
    <location>
        <begin position="71"/>
        <end position="134"/>
    </location>
</feature>
<dbReference type="PROSITE" id="PS50217">
    <property type="entry name" value="BZIP"/>
    <property type="match status" value="1"/>
</dbReference>
<name>A0A8C5I5M7_GOUWI</name>
<feature type="compositionally biased region" description="Basic and acidic residues" evidence="4">
    <location>
        <begin position="66"/>
        <end position="96"/>
    </location>
</feature>
<feature type="region of interest" description="Disordered" evidence="4">
    <location>
        <begin position="35"/>
        <end position="96"/>
    </location>
</feature>
<dbReference type="Ensembl" id="ENSGWIT00000060038.1">
    <property type="protein sequence ID" value="ENSGWIP00000055778.1"/>
    <property type="gene ID" value="ENSGWIG00000026494.1"/>
</dbReference>
<evidence type="ECO:0000256" key="2">
    <source>
        <dbReference type="ARBA" id="ARBA00023125"/>
    </source>
</evidence>
<dbReference type="InterPro" id="IPR046347">
    <property type="entry name" value="bZIP_sf"/>
</dbReference>
<keyword evidence="3" id="KW-0804">Transcription</keyword>
<evidence type="ECO:0000256" key="3">
    <source>
        <dbReference type="ARBA" id="ARBA00023163"/>
    </source>
</evidence>
<dbReference type="Gene3D" id="1.20.5.170">
    <property type="match status" value="1"/>
</dbReference>
<dbReference type="PRINTS" id="PR00041">
    <property type="entry name" value="LEUZIPPRCREB"/>
</dbReference>